<organism evidence="2">
    <name type="scientific">Poeciliopsis prolifica</name>
    <name type="common">blackstripe livebearer</name>
    <dbReference type="NCBI Taxonomy" id="188132"/>
    <lineage>
        <taxon>Eukaryota</taxon>
        <taxon>Metazoa</taxon>
        <taxon>Chordata</taxon>
        <taxon>Craniata</taxon>
        <taxon>Vertebrata</taxon>
        <taxon>Euteleostomi</taxon>
        <taxon>Actinopterygii</taxon>
        <taxon>Neopterygii</taxon>
        <taxon>Teleostei</taxon>
        <taxon>Neoteleostei</taxon>
        <taxon>Acanthomorphata</taxon>
        <taxon>Ovalentaria</taxon>
        <taxon>Atherinomorphae</taxon>
        <taxon>Cyprinodontiformes</taxon>
        <taxon>Poeciliidae</taxon>
        <taxon>Poeciliinae</taxon>
        <taxon>Poeciliopsis</taxon>
    </lineage>
</organism>
<sequence>YQSGDSYEATKMHRAERNLVRCSQSTKFTPKVRRCLIQKATKEPRTTSESTADLCVDHATFKMRLGKRDTNERVLTGEQKYHKNPSHIPKLKHLDYPTKLN</sequence>
<proteinExistence type="predicted"/>
<feature type="region of interest" description="Disordered" evidence="1">
    <location>
        <begin position="82"/>
        <end position="101"/>
    </location>
</feature>
<evidence type="ECO:0000313" key="2">
    <source>
        <dbReference type="EMBL" id="JAO08399.1"/>
    </source>
</evidence>
<protein>
    <submittedName>
        <fullName evidence="2">PPUP7075</fullName>
    </submittedName>
</protein>
<accession>A0A0S7ETV8</accession>
<gene>
    <name evidence="2" type="primary">PPUP7075</name>
</gene>
<reference evidence="2" key="1">
    <citation type="submission" date="2014-12" db="EMBL/GenBank/DDBJ databases">
        <title>Parallel Evolution in Life History Adaptation Evident in the Tissue-Specific Poeciliopsis prolifica transcriptome.</title>
        <authorList>
            <person name="Jue N.K."/>
            <person name="Foley R.J."/>
            <person name="Obergfell C."/>
            <person name="Reznick D.N."/>
            <person name="O'Neill R.J."/>
            <person name="O'Neill M.J."/>
        </authorList>
    </citation>
    <scope>NUCLEOTIDE SEQUENCE</scope>
</reference>
<dbReference type="EMBL" id="GBYX01473259">
    <property type="protein sequence ID" value="JAO08399.1"/>
    <property type="molecule type" value="Transcribed_RNA"/>
</dbReference>
<evidence type="ECO:0000256" key="1">
    <source>
        <dbReference type="SAM" id="MobiDB-lite"/>
    </source>
</evidence>
<feature type="non-terminal residue" evidence="2">
    <location>
        <position position="1"/>
    </location>
</feature>
<feature type="compositionally biased region" description="Basic residues" evidence="1">
    <location>
        <begin position="82"/>
        <end position="91"/>
    </location>
</feature>
<dbReference type="AlphaFoldDB" id="A0A0S7ETV8"/>
<name>A0A0S7ETV8_9TELE</name>
<feature type="compositionally biased region" description="Basic and acidic residues" evidence="1">
    <location>
        <begin position="92"/>
        <end position="101"/>
    </location>
</feature>